<comment type="caution">
    <text evidence="1">The sequence shown here is derived from an EMBL/GenBank/DDBJ whole genome shotgun (WGS) entry which is preliminary data.</text>
</comment>
<gene>
    <name evidence="1" type="ORF">PAPOLLO_LOCUS7525</name>
</gene>
<keyword evidence="2" id="KW-1185">Reference proteome</keyword>
<evidence type="ECO:0000313" key="2">
    <source>
        <dbReference type="Proteomes" id="UP000691718"/>
    </source>
</evidence>
<organism evidence="1 2">
    <name type="scientific">Parnassius apollo</name>
    <name type="common">Apollo butterfly</name>
    <name type="synonym">Papilio apollo</name>
    <dbReference type="NCBI Taxonomy" id="110799"/>
    <lineage>
        <taxon>Eukaryota</taxon>
        <taxon>Metazoa</taxon>
        <taxon>Ecdysozoa</taxon>
        <taxon>Arthropoda</taxon>
        <taxon>Hexapoda</taxon>
        <taxon>Insecta</taxon>
        <taxon>Pterygota</taxon>
        <taxon>Neoptera</taxon>
        <taxon>Endopterygota</taxon>
        <taxon>Lepidoptera</taxon>
        <taxon>Glossata</taxon>
        <taxon>Ditrysia</taxon>
        <taxon>Papilionoidea</taxon>
        <taxon>Papilionidae</taxon>
        <taxon>Parnassiinae</taxon>
        <taxon>Parnassini</taxon>
        <taxon>Parnassius</taxon>
        <taxon>Parnassius</taxon>
    </lineage>
</organism>
<accession>A0A8S3WKQ6</accession>
<name>A0A8S3WKQ6_PARAO</name>
<dbReference type="Proteomes" id="UP000691718">
    <property type="component" value="Unassembled WGS sequence"/>
</dbReference>
<sequence length="82" mass="9452">MLKDTVLMCNKNLEDMDCRVTKLEKLYEESLIKCDTKILEDTISELKVQLNERDQDLLVKDLEISGLLEQKGKNPVNTVAVR</sequence>
<protein>
    <submittedName>
        <fullName evidence="1">(apollo) hypothetical protein</fullName>
    </submittedName>
</protein>
<evidence type="ECO:0000313" key="1">
    <source>
        <dbReference type="EMBL" id="CAG4966059.1"/>
    </source>
</evidence>
<dbReference type="AlphaFoldDB" id="A0A8S3WKQ6"/>
<proteinExistence type="predicted"/>
<dbReference type="OrthoDB" id="7490514at2759"/>
<reference evidence="1" key="1">
    <citation type="submission" date="2021-04" db="EMBL/GenBank/DDBJ databases">
        <authorList>
            <person name="Tunstrom K."/>
        </authorList>
    </citation>
    <scope>NUCLEOTIDE SEQUENCE</scope>
</reference>
<dbReference type="EMBL" id="CAJQZP010000527">
    <property type="protein sequence ID" value="CAG4966059.1"/>
    <property type="molecule type" value="Genomic_DNA"/>
</dbReference>